<protein>
    <submittedName>
        <fullName evidence="1">Uncharacterized protein</fullName>
    </submittedName>
</protein>
<name>A0A3G5AI52_9VIRU</name>
<sequence>MNAELDIHTLYYLARVWSSENRKIRTHFLPGYFIISERLEKSIKIEIFSNSRLMPIIVEMPITTLHLILQRHKIWREKLKEKLYYRRGLSYFMKIEDAEIFMGLSEREANVRLKDIQNVLLYLLTLV</sequence>
<reference evidence="1" key="1">
    <citation type="submission" date="2018-10" db="EMBL/GenBank/DDBJ databases">
        <title>Hidden diversity of soil giant viruses.</title>
        <authorList>
            <person name="Schulz F."/>
            <person name="Alteio L."/>
            <person name="Goudeau D."/>
            <person name="Ryan E.M."/>
            <person name="Malmstrom R.R."/>
            <person name="Blanchard J."/>
            <person name="Woyke T."/>
        </authorList>
    </citation>
    <scope>NUCLEOTIDE SEQUENCE</scope>
    <source>
        <strain evidence="1">SOV1</strain>
    </source>
</reference>
<dbReference type="EMBL" id="MK072490">
    <property type="protein sequence ID" value="AYV85981.1"/>
    <property type="molecule type" value="Genomic_DNA"/>
</dbReference>
<gene>
    <name evidence="1" type="ORF">Solivirus2_52</name>
</gene>
<accession>A0A3G5AI52</accession>
<organism evidence="1">
    <name type="scientific">Solivirus sp</name>
    <dbReference type="NCBI Taxonomy" id="2487772"/>
    <lineage>
        <taxon>Viruses</taxon>
        <taxon>Pithoviruses</taxon>
    </lineage>
</organism>
<proteinExistence type="predicted"/>
<evidence type="ECO:0000313" key="1">
    <source>
        <dbReference type="EMBL" id="AYV85981.1"/>
    </source>
</evidence>